<dbReference type="PROSITE" id="PS51462">
    <property type="entry name" value="NUDIX"/>
    <property type="match status" value="1"/>
</dbReference>
<name>A0ABU0G2Q6_9HYPH</name>
<comment type="cofactor">
    <cofactor evidence="1">
        <name>Mg(2+)</name>
        <dbReference type="ChEBI" id="CHEBI:18420"/>
    </cofactor>
</comment>
<evidence type="ECO:0000256" key="3">
    <source>
        <dbReference type="ARBA" id="ARBA00022801"/>
    </source>
</evidence>
<dbReference type="PANTHER" id="PTHR12629:SF0">
    <property type="entry name" value="DIPHOSPHOINOSITOL-POLYPHOSPHATE DIPHOSPHATASE"/>
    <property type="match status" value="1"/>
</dbReference>
<dbReference type="EMBL" id="JAUSUW010000002">
    <property type="protein sequence ID" value="MDQ0419613.1"/>
    <property type="molecule type" value="Genomic_DNA"/>
</dbReference>
<dbReference type="InterPro" id="IPR047198">
    <property type="entry name" value="DDP-like_NUDIX"/>
</dbReference>
<dbReference type="PANTHER" id="PTHR12629">
    <property type="entry name" value="DIPHOSPHOINOSITOL POLYPHOSPHATE PHOSPHOHYDROLASE"/>
    <property type="match status" value="1"/>
</dbReference>
<keyword evidence="4" id="KW-0460">Magnesium</keyword>
<keyword evidence="2" id="KW-0479">Metal-binding</keyword>
<accession>A0ABU0G2Q6</accession>
<evidence type="ECO:0000256" key="1">
    <source>
        <dbReference type="ARBA" id="ARBA00001946"/>
    </source>
</evidence>
<dbReference type="InterPro" id="IPR000086">
    <property type="entry name" value="NUDIX_hydrolase_dom"/>
</dbReference>
<organism evidence="6 7">
    <name type="scientific">Peteryoungia aggregata LMG 23059</name>
    <dbReference type="NCBI Taxonomy" id="1368425"/>
    <lineage>
        <taxon>Bacteria</taxon>
        <taxon>Pseudomonadati</taxon>
        <taxon>Pseudomonadota</taxon>
        <taxon>Alphaproteobacteria</taxon>
        <taxon>Hyphomicrobiales</taxon>
        <taxon>Rhizobiaceae</taxon>
        <taxon>Peteryoungia</taxon>
    </lineage>
</organism>
<comment type="caution">
    <text evidence="6">The sequence shown here is derived from an EMBL/GenBank/DDBJ whole genome shotgun (WGS) entry which is preliminary data.</text>
</comment>
<dbReference type="RefSeq" id="WP_307369308.1">
    <property type="nucleotide sequence ID" value="NZ_JAUSUW010000002.1"/>
</dbReference>
<evidence type="ECO:0000259" key="5">
    <source>
        <dbReference type="PROSITE" id="PS51462"/>
    </source>
</evidence>
<dbReference type="Gene3D" id="3.90.79.10">
    <property type="entry name" value="Nucleoside Triphosphate Pyrophosphohydrolase"/>
    <property type="match status" value="1"/>
</dbReference>
<evidence type="ECO:0000313" key="6">
    <source>
        <dbReference type="EMBL" id="MDQ0419613.1"/>
    </source>
</evidence>
<dbReference type="Proteomes" id="UP001238496">
    <property type="component" value="Unassembled WGS sequence"/>
</dbReference>
<dbReference type="SUPFAM" id="SSF55811">
    <property type="entry name" value="Nudix"/>
    <property type="match status" value="1"/>
</dbReference>
<evidence type="ECO:0000313" key="7">
    <source>
        <dbReference type="Proteomes" id="UP001238496"/>
    </source>
</evidence>
<evidence type="ECO:0000256" key="4">
    <source>
        <dbReference type="ARBA" id="ARBA00022842"/>
    </source>
</evidence>
<dbReference type="CDD" id="cd04666">
    <property type="entry name" value="NUDIX_DIPP2_like_Nudt4"/>
    <property type="match status" value="1"/>
</dbReference>
<keyword evidence="7" id="KW-1185">Reference proteome</keyword>
<sequence>MGIIGRITSNLKLMLQRPPRQQFAAICYRRKKKTGELEVLVITSRDTGRWVIPKGWHMPGKQPHAIAEQEAYEEAGIKGKAGRAPFGYYSYMKRMRGGHQVLTRVQVHALEVKTLLKEFPEKGTRRLEWVSCEEAAIRVDEPELKALFLAFSGQAGPQSDTSGKITANVA</sequence>
<evidence type="ECO:0000256" key="2">
    <source>
        <dbReference type="ARBA" id="ARBA00022723"/>
    </source>
</evidence>
<gene>
    <name evidence="6" type="ORF">J2045_000626</name>
</gene>
<dbReference type="InterPro" id="IPR015797">
    <property type="entry name" value="NUDIX_hydrolase-like_dom_sf"/>
</dbReference>
<reference evidence="6 7" key="1">
    <citation type="submission" date="2023-07" db="EMBL/GenBank/DDBJ databases">
        <title>Genomic Encyclopedia of Type Strains, Phase IV (KMG-IV): sequencing the most valuable type-strain genomes for metagenomic binning, comparative biology and taxonomic classification.</title>
        <authorList>
            <person name="Goeker M."/>
        </authorList>
    </citation>
    <scope>NUCLEOTIDE SEQUENCE [LARGE SCALE GENOMIC DNA]</scope>
    <source>
        <strain evidence="6 7">DSM 1111</strain>
    </source>
</reference>
<proteinExistence type="predicted"/>
<feature type="domain" description="Nudix hydrolase" evidence="5">
    <location>
        <begin position="18"/>
        <end position="152"/>
    </location>
</feature>
<keyword evidence="3" id="KW-0378">Hydrolase</keyword>
<dbReference type="Pfam" id="PF00293">
    <property type="entry name" value="NUDIX"/>
    <property type="match status" value="1"/>
</dbReference>
<protein>
    <submittedName>
        <fullName evidence="6">8-oxo-dGTP pyrophosphatase MutT (NUDIX family)</fullName>
    </submittedName>
</protein>